<dbReference type="PROSITE" id="PS51464">
    <property type="entry name" value="SIS"/>
    <property type="match status" value="1"/>
</dbReference>
<comment type="function">
    <text evidence="13">Specifically catalyzes the cleavage of the D-lactyl ether substituent of MurNAc 6-phosphate, producing GlcNAc 6-phosphate and D-lactate. Together with AnmK, is also required for the utilization of anhydro-N-acetylmuramic acid (anhMurNAc) either imported from the medium or derived from its own cell wall murein, and thus plays a role in cell wall recycling.</text>
</comment>
<dbReference type="NCBIfam" id="NF009222">
    <property type="entry name" value="PRK12570.1"/>
    <property type="match status" value="1"/>
</dbReference>
<evidence type="ECO:0000256" key="7">
    <source>
        <dbReference type="ARBA" id="ARBA00060595"/>
    </source>
</evidence>
<dbReference type="AlphaFoldDB" id="A0AA41X1T8"/>
<evidence type="ECO:0000313" key="16">
    <source>
        <dbReference type="Proteomes" id="UP001165413"/>
    </source>
</evidence>
<dbReference type="PANTHER" id="PTHR10088">
    <property type="entry name" value="GLUCOKINASE REGULATORY PROTEIN"/>
    <property type="match status" value="1"/>
</dbReference>
<dbReference type="FunFam" id="1.10.8.1080:FF:000001">
    <property type="entry name" value="N-acetylmuramic acid 6-phosphate etherase"/>
    <property type="match status" value="1"/>
</dbReference>
<feature type="domain" description="SIS" evidence="14">
    <location>
        <begin position="63"/>
        <end position="226"/>
    </location>
</feature>
<evidence type="ECO:0000256" key="2">
    <source>
        <dbReference type="ARBA" id="ARBA00023239"/>
    </source>
</evidence>
<evidence type="ECO:0000256" key="9">
    <source>
        <dbReference type="ARBA" id="ARBA00067056"/>
    </source>
</evidence>
<accession>A0AA41X1T8</accession>
<evidence type="ECO:0000256" key="1">
    <source>
        <dbReference type="ARBA" id="ARBA00011738"/>
    </source>
</evidence>
<comment type="pathway">
    <text evidence="7 13">Amino-sugar metabolism; 1,6-anhydro-N-acetylmuramate degradation.</text>
</comment>
<dbReference type="GO" id="GO:0016803">
    <property type="term" value="F:ether hydrolase activity"/>
    <property type="evidence" value="ECO:0007669"/>
    <property type="project" value="TreeGrafter"/>
</dbReference>
<evidence type="ECO:0000256" key="10">
    <source>
        <dbReference type="ARBA" id="ARBA00070061"/>
    </source>
</evidence>
<evidence type="ECO:0000256" key="4">
    <source>
        <dbReference type="ARBA" id="ARBA00037880"/>
    </source>
</evidence>
<sequence>MSANNLTAVDLHSILSESRNRDTMDIDQIATLDILRKINAADHVVPQAIAQVLPDIEKVVEVIVQQLQQGGRLIYIGAGTSGRLGVLDAVECRPTFSVSDNLVQGVIAGGEPALISAVEGAEDDPELALNDLTSLQLSHKDVLIGIAASGRTPYVTGAIKYAQSLGCPAFALSCNPKGSINQLADHAIAIAVGPEVLTGSTRMKAGTAQKLVLNMISTTVMIKLGKTYENLMVDVHASNKKLVARAERIVMDATACSNAEAKQALTRAEQSAKLAILLIKTELTVPEAKALLAQHHGFLRAALEAVGL</sequence>
<evidence type="ECO:0000256" key="6">
    <source>
        <dbReference type="ARBA" id="ARBA00060532"/>
    </source>
</evidence>
<dbReference type="InterPro" id="IPR046348">
    <property type="entry name" value="SIS_dom_sf"/>
</dbReference>
<dbReference type="Gene3D" id="1.10.8.1080">
    <property type="match status" value="1"/>
</dbReference>
<evidence type="ECO:0000259" key="14">
    <source>
        <dbReference type="PROSITE" id="PS51464"/>
    </source>
</evidence>
<dbReference type="PROSITE" id="PS01272">
    <property type="entry name" value="GCKR"/>
    <property type="match status" value="1"/>
</dbReference>
<proteinExistence type="inferred from homology"/>
<dbReference type="GO" id="GO:0046348">
    <property type="term" value="P:amino sugar catabolic process"/>
    <property type="evidence" value="ECO:0007669"/>
    <property type="project" value="InterPro"/>
</dbReference>
<dbReference type="NCBIfam" id="NF003915">
    <property type="entry name" value="PRK05441.1"/>
    <property type="match status" value="1"/>
</dbReference>
<dbReference type="InterPro" id="IPR001347">
    <property type="entry name" value="SIS_dom"/>
</dbReference>
<dbReference type="EMBL" id="JANATA010000006">
    <property type="protein sequence ID" value="MCP3428327.1"/>
    <property type="molecule type" value="Genomic_DNA"/>
</dbReference>
<comment type="subunit">
    <text evidence="1 13">Homodimer.</text>
</comment>
<dbReference type="Gene3D" id="3.40.50.10490">
    <property type="entry name" value="Glucose-6-phosphate isomerase like protein, domain 1"/>
    <property type="match status" value="1"/>
</dbReference>
<reference evidence="15" key="1">
    <citation type="submission" date="2022-07" db="EMBL/GenBank/DDBJ databases">
        <title>Characterization of the Novel Bacterium Alteromonas immobilis LMIT006 and Alteromonas gregis LMIT007.</title>
        <authorList>
            <person name="Lin X."/>
        </authorList>
    </citation>
    <scope>NUCLEOTIDE SEQUENCE</scope>
    <source>
        <strain evidence="15">LMIT007</strain>
    </source>
</reference>
<evidence type="ECO:0000256" key="8">
    <source>
        <dbReference type="ARBA" id="ARBA00061234"/>
    </source>
</evidence>
<dbReference type="Proteomes" id="UP001165413">
    <property type="component" value="Unassembled WGS sequence"/>
</dbReference>
<organism evidence="15 16">
    <name type="scientific">Opacimonas viscosa</name>
    <dbReference type="NCBI Taxonomy" id="2961944"/>
    <lineage>
        <taxon>Bacteria</taxon>
        <taxon>Pseudomonadati</taxon>
        <taxon>Pseudomonadota</taxon>
        <taxon>Gammaproteobacteria</taxon>
        <taxon>Alteromonadales</taxon>
        <taxon>Alteromonadaceae</taxon>
        <taxon>Opacimonas</taxon>
    </lineage>
</organism>
<dbReference type="Pfam" id="PF22645">
    <property type="entry name" value="GKRP_SIS_N"/>
    <property type="match status" value="1"/>
</dbReference>
<dbReference type="EC" id="4.2.1.126" evidence="9 13"/>
<dbReference type="NCBIfam" id="TIGR00274">
    <property type="entry name" value="N-acetylmuramic acid 6-phosphate etherase"/>
    <property type="match status" value="1"/>
</dbReference>
<evidence type="ECO:0000313" key="15">
    <source>
        <dbReference type="EMBL" id="MCP3428327.1"/>
    </source>
</evidence>
<protein>
    <recommendedName>
        <fullName evidence="10 13">N-acetylmuramic acid 6-phosphate etherase</fullName>
        <shortName evidence="13">MurNAc-6-P etherase</shortName>
        <ecNumber evidence="9 13">4.2.1.126</ecNumber>
    </recommendedName>
    <alternativeName>
        <fullName evidence="12 13">N-acetylmuramic acid 6-phosphate hydrolase</fullName>
    </alternativeName>
    <alternativeName>
        <fullName evidence="11 13">N-acetylmuramic acid 6-phosphate lyase</fullName>
    </alternativeName>
</protein>
<feature type="active site" evidence="13">
    <location>
        <position position="122"/>
    </location>
</feature>
<dbReference type="GO" id="GO:0016835">
    <property type="term" value="F:carbon-oxygen lyase activity"/>
    <property type="evidence" value="ECO:0007669"/>
    <property type="project" value="UniProtKB-UniRule"/>
</dbReference>
<dbReference type="Pfam" id="PF20741">
    <property type="entry name" value="GKRP-like_C"/>
    <property type="match status" value="1"/>
</dbReference>
<evidence type="ECO:0000256" key="13">
    <source>
        <dbReference type="HAMAP-Rule" id="MF_00068"/>
    </source>
</evidence>
<evidence type="ECO:0000256" key="3">
    <source>
        <dbReference type="ARBA" id="ARBA00023277"/>
    </source>
</evidence>
<comment type="pathway">
    <text evidence="6 13">Amino-sugar metabolism; N-acetylmuramate degradation.</text>
</comment>
<dbReference type="PANTHER" id="PTHR10088:SF4">
    <property type="entry name" value="GLUCOKINASE REGULATORY PROTEIN"/>
    <property type="match status" value="1"/>
</dbReference>
<dbReference type="GO" id="GO:0009254">
    <property type="term" value="P:peptidoglycan turnover"/>
    <property type="evidence" value="ECO:0007669"/>
    <property type="project" value="UniProtKB-UniRule"/>
</dbReference>
<comment type="similarity">
    <text evidence="8 13">Belongs to the GCKR-like family. MurNAc-6-P etherase subfamily.</text>
</comment>
<dbReference type="FunFam" id="3.40.50.10490:FF:000014">
    <property type="entry name" value="N-acetylmuramic acid 6-phosphate etherase"/>
    <property type="match status" value="1"/>
</dbReference>
<dbReference type="InterPro" id="IPR040190">
    <property type="entry name" value="MURQ/GCKR"/>
</dbReference>
<dbReference type="CDD" id="cd05007">
    <property type="entry name" value="SIS_Etherase"/>
    <property type="match status" value="1"/>
</dbReference>
<gene>
    <name evidence="13 15" type="primary">murQ</name>
    <name evidence="15" type="ORF">NLF92_05135</name>
</gene>
<dbReference type="GO" id="GO:0097175">
    <property type="term" value="P:1,6-anhydro-N-acetyl-beta-muramic acid catabolic process"/>
    <property type="evidence" value="ECO:0007669"/>
    <property type="project" value="UniProtKB-UniRule"/>
</dbReference>
<keyword evidence="3 13" id="KW-0119">Carbohydrate metabolism</keyword>
<dbReference type="SUPFAM" id="SSF53697">
    <property type="entry name" value="SIS domain"/>
    <property type="match status" value="1"/>
</dbReference>
<dbReference type="GO" id="GO:0097367">
    <property type="term" value="F:carbohydrate derivative binding"/>
    <property type="evidence" value="ECO:0007669"/>
    <property type="project" value="InterPro"/>
</dbReference>
<name>A0AA41X1T8_9ALTE</name>
<dbReference type="InterPro" id="IPR005488">
    <property type="entry name" value="Etherase_MurQ"/>
</dbReference>
<comment type="catalytic activity">
    <reaction evidence="5 13">
        <text>N-acetyl-D-muramate 6-phosphate + H2O = N-acetyl-D-glucosamine 6-phosphate + (R)-lactate</text>
        <dbReference type="Rhea" id="RHEA:26410"/>
        <dbReference type="ChEBI" id="CHEBI:15377"/>
        <dbReference type="ChEBI" id="CHEBI:16004"/>
        <dbReference type="ChEBI" id="CHEBI:57513"/>
        <dbReference type="ChEBI" id="CHEBI:58722"/>
        <dbReference type="EC" id="4.2.1.126"/>
    </reaction>
</comment>
<feature type="active site" description="Proton donor" evidence="13">
    <location>
        <position position="91"/>
    </location>
</feature>
<evidence type="ECO:0000256" key="11">
    <source>
        <dbReference type="ARBA" id="ARBA00077905"/>
    </source>
</evidence>
<keyword evidence="16" id="KW-1185">Reference proteome</keyword>
<keyword evidence="2 13" id="KW-0456">Lyase</keyword>
<evidence type="ECO:0000256" key="5">
    <source>
        <dbReference type="ARBA" id="ARBA00051747"/>
    </source>
</evidence>
<dbReference type="InterPro" id="IPR005486">
    <property type="entry name" value="Glucokinase_regulatory_CS"/>
</dbReference>
<comment type="miscellaneous">
    <text evidence="13">A lyase-type mechanism (elimination/hydration) is suggested for the cleavage of the lactyl ether bond of MurNAc 6-phosphate, with the formation of an alpha,beta-unsaturated aldehyde intermediate with (E)-stereochemistry, followed by the syn addition of water to give product.</text>
</comment>
<dbReference type="HAMAP" id="MF_00068">
    <property type="entry name" value="MurQ"/>
    <property type="match status" value="1"/>
</dbReference>
<comment type="pathway">
    <text evidence="4 13">Cell wall biogenesis; peptidoglycan recycling.</text>
</comment>
<comment type="caution">
    <text evidence="15">The sequence shown here is derived from an EMBL/GenBank/DDBJ whole genome shotgun (WGS) entry which is preliminary data.</text>
</comment>
<dbReference type="RefSeq" id="WP_254099528.1">
    <property type="nucleotide sequence ID" value="NZ_JANATA010000006.1"/>
</dbReference>
<evidence type="ECO:0000256" key="12">
    <source>
        <dbReference type="ARBA" id="ARBA00084049"/>
    </source>
</evidence>